<evidence type="ECO:0000313" key="3">
    <source>
        <dbReference type="Proteomes" id="UP000276260"/>
    </source>
</evidence>
<gene>
    <name evidence="2" type="ORF">EIK76_12640</name>
</gene>
<dbReference type="EMBL" id="RRCF01000003">
    <property type="protein sequence ID" value="RRJ20363.1"/>
    <property type="molecule type" value="Genomic_DNA"/>
</dbReference>
<protein>
    <submittedName>
        <fullName evidence="2">YeeE/YedE family protein</fullName>
    </submittedName>
</protein>
<keyword evidence="1" id="KW-0812">Transmembrane</keyword>
<dbReference type="AlphaFoldDB" id="A0A3P3QJ43"/>
<reference evidence="2 3" key="1">
    <citation type="submission" date="2018-11" db="EMBL/GenBank/DDBJ databases">
        <title>Draft genome analysis of Rheinheimera mesophila isolated from an industrial waste site.</title>
        <authorList>
            <person name="Yu Q."/>
            <person name="Qi Y."/>
            <person name="Zhang H."/>
            <person name="Lu Y."/>
            <person name="Pu J."/>
        </authorList>
    </citation>
    <scope>NUCLEOTIDE SEQUENCE [LARGE SCALE GENOMIC DNA]</scope>
    <source>
        <strain evidence="2 3">IITR13</strain>
    </source>
</reference>
<feature type="transmembrane region" description="Helical" evidence="1">
    <location>
        <begin position="111"/>
        <end position="135"/>
    </location>
</feature>
<evidence type="ECO:0000256" key="1">
    <source>
        <dbReference type="SAM" id="Phobius"/>
    </source>
</evidence>
<feature type="transmembrane region" description="Helical" evidence="1">
    <location>
        <begin position="85"/>
        <end position="105"/>
    </location>
</feature>
<keyword evidence="3" id="KW-1185">Reference proteome</keyword>
<evidence type="ECO:0000313" key="2">
    <source>
        <dbReference type="EMBL" id="RRJ20363.1"/>
    </source>
</evidence>
<dbReference type="Proteomes" id="UP000276260">
    <property type="component" value="Unassembled WGS sequence"/>
</dbReference>
<dbReference type="OrthoDB" id="9790409at2"/>
<dbReference type="Pfam" id="PF20398">
    <property type="entry name" value="DUF6691"/>
    <property type="match status" value="1"/>
</dbReference>
<name>A0A3P3QJ43_9GAMM</name>
<dbReference type="RefSeq" id="WP_046521499.1">
    <property type="nucleotide sequence ID" value="NZ_LAVS01000097.1"/>
</dbReference>
<dbReference type="InterPro" id="IPR046513">
    <property type="entry name" value="DUF6691"/>
</dbReference>
<keyword evidence="1" id="KW-0472">Membrane</keyword>
<organism evidence="2 3">
    <name type="scientific">Rheinheimera mesophila</name>
    <dbReference type="NCBI Taxonomy" id="1547515"/>
    <lineage>
        <taxon>Bacteria</taxon>
        <taxon>Pseudomonadati</taxon>
        <taxon>Pseudomonadota</taxon>
        <taxon>Gammaproteobacteria</taxon>
        <taxon>Chromatiales</taxon>
        <taxon>Chromatiaceae</taxon>
        <taxon>Rheinheimera</taxon>
    </lineage>
</organism>
<sequence length="143" mass="14987">MRQHWFLSASAFVCGLLFGLGLLLAGMANPAKVLGFLDIAGLWDPSLALVMVGGIVVAFIAFTLSKKMPHSLLQAKFNWPEATAVTSPLLIGSTLFGLGWGLVGLCPGPALVLAGSGALEGLMFVVFMLIGFRLADLVQARLS</sequence>
<keyword evidence="1" id="KW-1133">Transmembrane helix</keyword>
<comment type="caution">
    <text evidence="2">The sequence shown here is derived from an EMBL/GenBank/DDBJ whole genome shotgun (WGS) entry which is preliminary data.</text>
</comment>
<accession>A0A3P3QJ43</accession>
<feature type="transmembrane region" description="Helical" evidence="1">
    <location>
        <begin position="46"/>
        <end position="64"/>
    </location>
</feature>
<proteinExistence type="predicted"/>